<name>A0A267FME1_9PLAT</name>
<accession>A0A267FME1</accession>
<evidence type="ECO:0000313" key="3">
    <source>
        <dbReference type="Proteomes" id="UP000215902"/>
    </source>
</evidence>
<dbReference type="AlphaFoldDB" id="A0A267FME1"/>
<comment type="caution">
    <text evidence="2">The sequence shown here is derived from an EMBL/GenBank/DDBJ whole genome shotgun (WGS) entry which is preliminary data.</text>
</comment>
<feature type="region of interest" description="Disordered" evidence="1">
    <location>
        <begin position="111"/>
        <end position="167"/>
    </location>
</feature>
<evidence type="ECO:0000313" key="2">
    <source>
        <dbReference type="EMBL" id="PAA74209.1"/>
    </source>
</evidence>
<gene>
    <name evidence="2" type="ORF">BOX15_Mlig017600g1</name>
</gene>
<feature type="compositionally biased region" description="Basic residues" evidence="1">
    <location>
        <begin position="123"/>
        <end position="140"/>
    </location>
</feature>
<dbReference type="Proteomes" id="UP000215902">
    <property type="component" value="Unassembled WGS sequence"/>
</dbReference>
<reference evidence="2 3" key="1">
    <citation type="submission" date="2017-06" db="EMBL/GenBank/DDBJ databases">
        <title>A platform for efficient transgenesis in Macrostomum lignano, a flatworm model organism for stem cell research.</title>
        <authorList>
            <person name="Berezikov E."/>
        </authorList>
    </citation>
    <scope>NUCLEOTIDE SEQUENCE [LARGE SCALE GENOMIC DNA]</scope>
    <source>
        <strain evidence="2">DV1</strain>
        <tissue evidence="2">Whole organism</tissue>
    </source>
</reference>
<feature type="non-terminal residue" evidence="2">
    <location>
        <position position="1"/>
    </location>
</feature>
<sequence>QTQAQHHPVQQVMTQQLQLRSRQLEEVRECRRLLRVLPGAAEVSADGPLASETGQMKVVQQAAAYIDQLHRELLTRMFPFAGDARGVQTLMESLLPPAFFTAALLSPRRCRASPEASASTGRGRLRRRRVSVVRSQRRPRQSSLRTTRPKRPSSKRLLSRCSGNASL</sequence>
<feature type="compositionally biased region" description="Basic residues" evidence="1">
    <location>
        <begin position="147"/>
        <end position="158"/>
    </location>
</feature>
<keyword evidence="3" id="KW-1185">Reference proteome</keyword>
<proteinExistence type="predicted"/>
<evidence type="ECO:0000256" key="1">
    <source>
        <dbReference type="SAM" id="MobiDB-lite"/>
    </source>
</evidence>
<dbReference type="EMBL" id="NIVC01000969">
    <property type="protein sequence ID" value="PAA74209.1"/>
    <property type="molecule type" value="Genomic_DNA"/>
</dbReference>
<protein>
    <submittedName>
        <fullName evidence="2">Uncharacterized protein</fullName>
    </submittedName>
</protein>
<organism evidence="2 3">
    <name type="scientific">Macrostomum lignano</name>
    <dbReference type="NCBI Taxonomy" id="282301"/>
    <lineage>
        <taxon>Eukaryota</taxon>
        <taxon>Metazoa</taxon>
        <taxon>Spiralia</taxon>
        <taxon>Lophotrochozoa</taxon>
        <taxon>Platyhelminthes</taxon>
        <taxon>Rhabditophora</taxon>
        <taxon>Macrostomorpha</taxon>
        <taxon>Macrostomida</taxon>
        <taxon>Macrostomidae</taxon>
        <taxon>Macrostomum</taxon>
    </lineage>
</organism>